<evidence type="ECO:0000259" key="24">
    <source>
        <dbReference type="SMART" id="SM00090"/>
    </source>
</evidence>
<dbReference type="GO" id="GO:0004674">
    <property type="term" value="F:protein serine/threonine kinase activity"/>
    <property type="evidence" value="ECO:0007669"/>
    <property type="project" value="UniProtKB-KW"/>
</dbReference>
<keyword evidence="7" id="KW-0723">Serine/threonine-protein kinase</keyword>
<sequence length="489" mass="55922">MTSNVVTGITLLLSRYRNPHLYSLVSHGSNQEDYSSALELGSSTETDTSNDMLLAQMLQLQFDREHDNMLAKEEAKYNGESKVSISWSKYKTASSSLKDPDYEEDDVSSADDDFPVMNSSSSMKKGMSPSKGKSILTKHDAGVCGKRNASRVMEEFPPEFASGKDLDKDIKLSNSVYNSLKLHSLEEEKKSHRVHEKKEHSTVVCGWHFKIFGRRFISSIYYYYYYYICVVSGYGNGSGSQDSNSSFKLVNGGILESINGTISTGKEAVVIHASGGRLDQQIVPVECALKVFKTTLNEFKNRQKYIKDDYRFKDRFSKQNPRRTIRMWAEKEMHNLNRMREAGIRTPDVILLKKHILVMTFIGENQKAAPKLKDVPLSTADKQIAYEQCLEMMERLYQVCNLVHADLSEYNMLWHQGQIESLQKFADDEKQGKDVDNFAFDYFFEQTRAEQEVNERSARKKQSADQTEREHLEGIDYVSHHASLYLEGD</sequence>
<evidence type="ECO:0000256" key="13">
    <source>
        <dbReference type="ARBA" id="ARBA00022777"/>
    </source>
</evidence>
<feature type="region of interest" description="Disordered" evidence="23">
    <location>
        <begin position="95"/>
        <end position="134"/>
    </location>
</feature>
<keyword evidence="10" id="KW-0808">Transferase</keyword>
<comment type="subcellular location">
    <subcellularLocation>
        <location evidence="2">Cytoplasm</location>
    </subcellularLocation>
</comment>
<evidence type="ECO:0000256" key="12">
    <source>
        <dbReference type="ARBA" id="ARBA00022741"/>
    </source>
</evidence>
<evidence type="ECO:0000313" key="26">
    <source>
        <dbReference type="Proteomes" id="UP000230750"/>
    </source>
</evidence>
<dbReference type="InterPro" id="IPR018935">
    <property type="entry name" value="RIO_kinase_CS"/>
</dbReference>
<gene>
    <name evidence="25" type="ORF">BSL78_07151</name>
</gene>
<evidence type="ECO:0000256" key="9">
    <source>
        <dbReference type="ARBA" id="ARBA00022588"/>
    </source>
</evidence>
<dbReference type="GO" id="GO:0045087">
    <property type="term" value="P:innate immune response"/>
    <property type="evidence" value="ECO:0007669"/>
    <property type="project" value="UniProtKB-KW"/>
</dbReference>
<dbReference type="Pfam" id="PF01163">
    <property type="entry name" value="RIO1"/>
    <property type="match status" value="1"/>
</dbReference>
<dbReference type="SMART" id="SM00090">
    <property type="entry name" value="RIO"/>
    <property type="match status" value="1"/>
</dbReference>
<evidence type="ECO:0000313" key="25">
    <source>
        <dbReference type="EMBL" id="PIK55955.1"/>
    </source>
</evidence>
<evidence type="ECO:0000256" key="5">
    <source>
        <dbReference type="ARBA" id="ARBA00022490"/>
    </source>
</evidence>
<dbReference type="GO" id="GO:0042254">
    <property type="term" value="P:ribosome biogenesis"/>
    <property type="evidence" value="ECO:0007669"/>
    <property type="project" value="UniProtKB-KW"/>
</dbReference>
<dbReference type="InterPro" id="IPR011009">
    <property type="entry name" value="Kinase-like_dom_sf"/>
</dbReference>
<evidence type="ECO:0000256" key="2">
    <source>
        <dbReference type="ARBA" id="ARBA00004496"/>
    </source>
</evidence>
<keyword evidence="11" id="KW-0479">Metal-binding</keyword>
<reference evidence="25 26" key="1">
    <citation type="journal article" date="2017" name="PLoS Biol.">
        <title>The sea cucumber genome provides insights into morphological evolution and visceral regeneration.</title>
        <authorList>
            <person name="Zhang X."/>
            <person name="Sun L."/>
            <person name="Yuan J."/>
            <person name="Sun Y."/>
            <person name="Gao Y."/>
            <person name="Zhang L."/>
            <person name="Li S."/>
            <person name="Dai H."/>
            <person name="Hamel J.F."/>
            <person name="Liu C."/>
            <person name="Yu Y."/>
            <person name="Liu S."/>
            <person name="Lin W."/>
            <person name="Guo K."/>
            <person name="Jin S."/>
            <person name="Xu P."/>
            <person name="Storey K.B."/>
            <person name="Huan P."/>
            <person name="Zhang T."/>
            <person name="Zhou Y."/>
            <person name="Zhang J."/>
            <person name="Lin C."/>
            <person name="Li X."/>
            <person name="Xing L."/>
            <person name="Huo D."/>
            <person name="Sun M."/>
            <person name="Wang L."/>
            <person name="Mercier A."/>
            <person name="Li F."/>
            <person name="Yang H."/>
            <person name="Xiang J."/>
        </authorList>
    </citation>
    <scope>NUCLEOTIDE SEQUENCE [LARGE SCALE GENOMIC DNA]</scope>
    <source>
        <strain evidence="25">Shaxun</strain>
        <tissue evidence="25">Muscle</tissue>
    </source>
</reference>
<name>A0A2G8L704_STIJA</name>
<feature type="compositionally biased region" description="Acidic residues" evidence="23">
    <location>
        <begin position="101"/>
        <end position="114"/>
    </location>
</feature>
<dbReference type="Gene3D" id="1.10.510.10">
    <property type="entry name" value="Transferase(Phosphotransferase) domain 1"/>
    <property type="match status" value="1"/>
</dbReference>
<evidence type="ECO:0000256" key="8">
    <source>
        <dbReference type="ARBA" id="ARBA00022553"/>
    </source>
</evidence>
<dbReference type="EMBL" id="MRZV01000194">
    <property type="protein sequence ID" value="PIK55955.1"/>
    <property type="molecule type" value="Genomic_DNA"/>
</dbReference>
<protein>
    <recommendedName>
        <fullName evidence="21">Serine/threonine-protein kinase RIO3</fullName>
        <ecNumber evidence="4">2.7.11.1</ecNumber>
    </recommendedName>
    <alternativeName>
        <fullName evidence="22">RIO kinase 3</fullName>
    </alternativeName>
</protein>
<dbReference type="OrthoDB" id="205248at2759"/>
<evidence type="ECO:0000256" key="20">
    <source>
        <dbReference type="ARBA" id="ARBA00064322"/>
    </source>
</evidence>
<comment type="catalytic activity">
    <reaction evidence="19">
        <text>L-seryl-[protein] + ATP = O-phospho-L-seryl-[protein] + ADP + H(+)</text>
        <dbReference type="Rhea" id="RHEA:17989"/>
        <dbReference type="Rhea" id="RHEA-COMP:9863"/>
        <dbReference type="Rhea" id="RHEA-COMP:11604"/>
        <dbReference type="ChEBI" id="CHEBI:15378"/>
        <dbReference type="ChEBI" id="CHEBI:29999"/>
        <dbReference type="ChEBI" id="CHEBI:30616"/>
        <dbReference type="ChEBI" id="CHEBI:83421"/>
        <dbReference type="ChEBI" id="CHEBI:456216"/>
        <dbReference type="EC" id="2.7.11.1"/>
    </reaction>
</comment>
<keyword evidence="14" id="KW-0067">ATP-binding</keyword>
<evidence type="ECO:0000256" key="17">
    <source>
        <dbReference type="ARBA" id="ARBA00023118"/>
    </source>
</evidence>
<dbReference type="InterPro" id="IPR018934">
    <property type="entry name" value="RIO_dom"/>
</dbReference>
<keyword evidence="9" id="KW-0399">Innate immunity</keyword>
<evidence type="ECO:0000256" key="10">
    <source>
        <dbReference type="ARBA" id="ARBA00022679"/>
    </source>
</evidence>
<evidence type="ECO:0000256" key="15">
    <source>
        <dbReference type="ARBA" id="ARBA00022842"/>
    </source>
</evidence>
<evidence type="ECO:0000256" key="14">
    <source>
        <dbReference type="ARBA" id="ARBA00022840"/>
    </source>
</evidence>
<keyword evidence="13 25" id="KW-0418">Kinase</keyword>
<dbReference type="EC" id="2.7.11.1" evidence="4"/>
<evidence type="ECO:0000256" key="1">
    <source>
        <dbReference type="ARBA" id="ARBA00001946"/>
    </source>
</evidence>
<evidence type="ECO:0000256" key="21">
    <source>
        <dbReference type="ARBA" id="ARBA00068351"/>
    </source>
</evidence>
<evidence type="ECO:0000256" key="23">
    <source>
        <dbReference type="SAM" id="MobiDB-lite"/>
    </source>
</evidence>
<dbReference type="PROSITE" id="PS01245">
    <property type="entry name" value="RIO1"/>
    <property type="match status" value="1"/>
</dbReference>
<dbReference type="InterPro" id="IPR000687">
    <property type="entry name" value="RIO_kinase"/>
</dbReference>
<dbReference type="GO" id="GO:0046872">
    <property type="term" value="F:metal ion binding"/>
    <property type="evidence" value="ECO:0007669"/>
    <property type="project" value="UniProtKB-KW"/>
</dbReference>
<evidence type="ECO:0000256" key="6">
    <source>
        <dbReference type="ARBA" id="ARBA00022517"/>
    </source>
</evidence>
<dbReference type="STRING" id="307972.A0A2G8L704"/>
<keyword evidence="5" id="KW-0963">Cytoplasm</keyword>
<dbReference type="Gene3D" id="3.30.200.20">
    <property type="entry name" value="Phosphorylase Kinase, domain 1"/>
    <property type="match status" value="1"/>
</dbReference>
<evidence type="ECO:0000256" key="4">
    <source>
        <dbReference type="ARBA" id="ARBA00012513"/>
    </source>
</evidence>
<comment type="caution">
    <text evidence="25">The sequence shown here is derived from an EMBL/GenBank/DDBJ whole genome shotgun (WGS) entry which is preliminary data.</text>
</comment>
<keyword evidence="15" id="KW-0460">Magnesium</keyword>
<comment type="similarity">
    <text evidence="3">Belongs to the protein kinase superfamily. RIO-type Ser/Thr kinase family.</text>
</comment>
<dbReference type="FunFam" id="3.30.200.20:FF:000200">
    <property type="entry name" value="Serine/threonine-protein kinase RIO3"/>
    <property type="match status" value="1"/>
</dbReference>
<evidence type="ECO:0000256" key="16">
    <source>
        <dbReference type="ARBA" id="ARBA00022859"/>
    </source>
</evidence>
<evidence type="ECO:0000256" key="7">
    <source>
        <dbReference type="ARBA" id="ARBA00022527"/>
    </source>
</evidence>
<evidence type="ECO:0000256" key="11">
    <source>
        <dbReference type="ARBA" id="ARBA00022723"/>
    </source>
</evidence>
<evidence type="ECO:0000256" key="22">
    <source>
        <dbReference type="ARBA" id="ARBA00076006"/>
    </source>
</evidence>
<organism evidence="25 26">
    <name type="scientific">Stichopus japonicus</name>
    <name type="common">Sea cucumber</name>
    <dbReference type="NCBI Taxonomy" id="307972"/>
    <lineage>
        <taxon>Eukaryota</taxon>
        <taxon>Metazoa</taxon>
        <taxon>Echinodermata</taxon>
        <taxon>Eleutherozoa</taxon>
        <taxon>Echinozoa</taxon>
        <taxon>Holothuroidea</taxon>
        <taxon>Aspidochirotacea</taxon>
        <taxon>Aspidochirotida</taxon>
        <taxon>Stichopodidae</taxon>
        <taxon>Apostichopus</taxon>
    </lineage>
</organism>
<evidence type="ECO:0000256" key="19">
    <source>
        <dbReference type="ARBA" id="ARBA00048679"/>
    </source>
</evidence>
<dbReference type="PANTHER" id="PTHR45723">
    <property type="entry name" value="SERINE/THREONINE-PROTEIN KINASE RIO1"/>
    <property type="match status" value="1"/>
</dbReference>
<dbReference type="Proteomes" id="UP000230750">
    <property type="component" value="Unassembled WGS sequence"/>
</dbReference>
<keyword evidence="26" id="KW-1185">Reference proteome</keyword>
<feature type="domain" description="RIO kinase" evidence="24">
    <location>
        <begin position="232"/>
        <end position="445"/>
    </location>
</feature>
<keyword evidence="16" id="KW-0391">Immunity</keyword>
<proteinExistence type="inferred from homology"/>
<feature type="compositionally biased region" description="Low complexity" evidence="23">
    <location>
        <begin position="119"/>
        <end position="134"/>
    </location>
</feature>
<keyword evidence="17" id="KW-0051">Antiviral defense</keyword>
<dbReference type="GO" id="GO:0005737">
    <property type="term" value="C:cytoplasm"/>
    <property type="evidence" value="ECO:0007669"/>
    <property type="project" value="UniProtKB-SubCell"/>
</dbReference>
<keyword evidence="6" id="KW-0690">Ribosome biogenesis</keyword>
<dbReference type="GO" id="GO:0005524">
    <property type="term" value="F:ATP binding"/>
    <property type="evidence" value="ECO:0007669"/>
    <property type="project" value="UniProtKB-KW"/>
</dbReference>
<keyword evidence="8" id="KW-0597">Phosphoprotein</keyword>
<comment type="catalytic activity">
    <reaction evidence="18">
        <text>L-threonyl-[protein] + ATP = O-phospho-L-threonyl-[protein] + ADP + H(+)</text>
        <dbReference type="Rhea" id="RHEA:46608"/>
        <dbReference type="Rhea" id="RHEA-COMP:11060"/>
        <dbReference type="Rhea" id="RHEA-COMP:11605"/>
        <dbReference type="ChEBI" id="CHEBI:15378"/>
        <dbReference type="ChEBI" id="CHEBI:30013"/>
        <dbReference type="ChEBI" id="CHEBI:30616"/>
        <dbReference type="ChEBI" id="CHEBI:61977"/>
        <dbReference type="ChEBI" id="CHEBI:456216"/>
        <dbReference type="EC" id="2.7.11.1"/>
    </reaction>
</comment>
<comment type="subunit">
    <text evidence="20">Interacts with CASP10. Interacts with IRF3; RIOK3 probably mediates the interaction of TBK1 with IRF3. Associated with 40S pre-ribosomal particles.</text>
</comment>
<dbReference type="GO" id="GO:0051607">
    <property type="term" value="P:defense response to virus"/>
    <property type="evidence" value="ECO:0007669"/>
    <property type="project" value="UniProtKB-KW"/>
</dbReference>
<evidence type="ECO:0000256" key="3">
    <source>
        <dbReference type="ARBA" id="ARBA00009196"/>
    </source>
</evidence>
<evidence type="ECO:0000256" key="18">
    <source>
        <dbReference type="ARBA" id="ARBA00047899"/>
    </source>
</evidence>
<keyword evidence="12" id="KW-0547">Nucleotide-binding</keyword>
<dbReference type="AlphaFoldDB" id="A0A2G8L704"/>
<dbReference type="SUPFAM" id="SSF56112">
    <property type="entry name" value="Protein kinase-like (PK-like)"/>
    <property type="match status" value="1"/>
</dbReference>
<dbReference type="InterPro" id="IPR051272">
    <property type="entry name" value="RIO-type_Ser/Thr_kinase"/>
</dbReference>
<comment type="cofactor">
    <cofactor evidence="1">
        <name>Mg(2+)</name>
        <dbReference type="ChEBI" id="CHEBI:18420"/>
    </cofactor>
</comment>
<accession>A0A2G8L704</accession>